<dbReference type="Gene3D" id="3.40.640.10">
    <property type="entry name" value="Type I PLP-dependent aspartate aminotransferase-like (Major domain)"/>
    <property type="match status" value="1"/>
</dbReference>
<dbReference type="UniPathway" id="UPA00251">
    <property type="reaction ID" value="UER00317"/>
</dbReference>
<dbReference type="STRING" id="320771.Cflav_PD6319"/>
<dbReference type="AlphaFoldDB" id="B9XD98"/>
<comment type="catalytic activity">
    <reaction evidence="7">
        <text>(S)-4-amino-5-oxopentanoate = 5-aminolevulinate</text>
        <dbReference type="Rhea" id="RHEA:14265"/>
        <dbReference type="ChEBI" id="CHEBI:57501"/>
        <dbReference type="ChEBI" id="CHEBI:356416"/>
        <dbReference type="EC" id="5.4.3.8"/>
    </reaction>
</comment>
<dbReference type="Gene3D" id="3.90.1150.10">
    <property type="entry name" value="Aspartate Aminotransferase, domain 1"/>
    <property type="match status" value="1"/>
</dbReference>
<dbReference type="RefSeq" id="WP_007413796.1">
    <property type="nucleotide sequence ID" value="NZ_ABOX02000006.1"/>
</dbReference>
<dbReference type="HAMAP" id="MF_00375">
    <property type="entry name" value="HemL_aminotrans_3"/>
    <property type="match status" value="1"/>
</dbReference>
<dbReference type="InterPro" id="IPR015422">
    <property type="entry name" value="PyrdxlP-dep_Trfase_small"/>
</dbReference>
<evidence type="ECO:0000256" key="1">
    <source>
        <dbReference type="ARBA" id="ARBA00001933"/>
    </source>
</evidence>
<comment type="pathway">
    <text evidence="2">Porphyrin-containing compound metabolism; protoporphyrin-IX biosynthesis; 5-aminolevulinate from L-glutamyl-tRNA(Glu): step 2/2.</text>
</comment>
<dbReference type="PROSITE" id="PS00600">
    <property type="entry name" value="AA_TRANSFER_CLASS_3"/>
    <property type="match status" value="1"/>
</dbReference>
<sequence>MISRIKSEQLFAEALKYIPGGVNSPVRAFRGVGGQPFFVNRALGAHVFDVDGNEYVDYVGTWGPAILGHANPKIIQAVQAAAVHGTSFGIPNPAEVTMAKLICDHVPSVKKVRMCNSGTEATMSAIRLARGFTKRDKIIKFDGCYHGHADSLLVKAGSGALTFGNPDSAGVPAAFTQHTVVVPFNDEAAVRAAFDANKGQMAGIIVEPVPGNAGLYLPKPGFLEFLRKITEENGAVLIFDEVMTGFRLAKGGAQERYGITPDLTCFGKIIGGGLPVGAFGGRAEIMDCLAPLGPVYQAGTLSGNPLAMAAGITALQELFSGNAYEKLESLGAQLEAEMKDAAKLANVPVQFQRIGSMFCGYFTEEPVYNLADAMHSDRARFGKYFHGMLEEGVYLAPSQFEAGFISTAHSAEDIDKTVSAAAKVMRQIA</sequence>
<comment type="similarity">
    <text evidence="3 7">Belongs to the class-III pyridoxal-phosphate-dependent aminotransferase family. HemL subfamily.</text>
</comment>
<dbReference type="InterPro" id="IPR005814">
    <property type="entry name" value="Aminotrans_3"/>
</dbReference>
<dbReference type="PANTHER" id="PTHR43713:SF3">
    <property type="entry name" value="GLUTAMATE-1-SEMIALDEHYDE 2,1-AMINOMUTASE 1, CHLOROPLASTIC-RELATED"/>
    <property type="match status" value="1"/>
</dbReference>
<dbReference type="GO" id="GO:0030170">
    <property type="term" value="F:pyridoxal phosphate binding"/>
    <property type="evidence" value="ECO:0007669"/>
    <property type="project" value="InterPro"/>
</dbReference>
<evidence type="ECO:0000256" key="3">
    <source>
        <dbReference type="ARBA" id="ARBA00008981"/>
    </source>
</evidence>
<comment type="caution">
    <text evidence="8">The sequence shown here is derived from an EMBL/GenBank/DDBJ whole genome shotgun (WGS) entry which is preliminary data.</text>
</comment>
<evidence type="ECO:0000256" key="4">
    <source>
        <dbReference type="ARBA" id="ARBA00022898"/>
    </source>
</evidence>
<feature type="modified residue" description="N6-(pyridoxal phosphate)lysine" evidence="7">
    <location>
        <position position="268"/>
    </location>
</feature>
<evidence type="ECO:0000313" key="8">
    <source>
        <dbReference type="EMBL" id="EEF62044.1"/>
    </source>
</evidence>
<dbReference type="EMBL" id="ABOX02000006">
    <property type="protein sequence ID" value="EEF62044.1"/>
    <property type="molecule type" value="Genomic_DNA"/>
</dbReference>
<evidence type="ECO:0000256" key="5">
    <source>
        <dbReference type="ARBA" id="ARBA00023235"/>
    </source>
</evidence>
<keyword evidence="9" id="KW-1185">Reference proteome</keyword>
<evidence type="ECO:0000256" key="2">
    <source>
        <dbReference type="ARBA" id="ARBA00004819"/>
    </source>
</evidence>
<comment type="subcellular location">
    <subcellularLocation>
        <location evidence="7">Cytoplasm</location>
    </subcellularLocation>
</comment>
<comment type="cofactor">
    <cofactor evidence="1 7">
        <name>pyridoxal 5'-phosphate</name>
        <dbReference type="ChEBI" id="CHEBI:597326"/>
    </cofactor>
</comment>
<protein>
    <recommendedName>
        <fullName evidence="7">Glutamate-1-semialdehyde 2,1-aminomutase</fullName>
        <shortName evidence="7">GSA</shortName>
        <ecNumber evidence="7">5.4.3.8</ecNumber>
    </recommendedName>
    <alternativeName>
        <fullName evidence="7">Glutamate-1-semialdehyde aminotransferase</fullName>
        <shortName evidence="7">GSA-AT</shortName>
    </alternativeName>
</protein>
<dbReference type="GO" id="GO:0042286">
    <property type="term" value="F:glutamate-1-semialdehyde 2,1-aminomutase activity"/>
    <property type="evidence" value="ECO:0007669"/>
    <property type="project" value="UniProtKB-UniRule"/>
</dbReference>
<dbReference type="Proteomes" id="UP000003688">
    <property type="component" value="Unassembled WGS sequence"/>
</dbReference>
<dbReference type="InterPro" id="IPR004639">
    <property type="entry name" value="4pyrrol_synth_GluAld_NH2Trfase"/>
</dbReference>
<keyword evidence="5 7" id="KW-0413">Isomerase</keyword>
<gene>
    <name evidence="7" type="primary">hemL</name>
    <name evidence="8" type="ORF">Cflav_PD6319</name>
</gene>
<dbReference type="EC" id="5.4.3.8" evidence="7"/>
<dbReference type="SUPFAM" id="SSF53383">
    <property type="entry name" value="PLP-dependent transferases"/>
    <property type="match status" value="1"/>
</dbReference>
<proteinExistence type="inferred from homology"/>
<reference evidence="8 9" key="1">
    <citation type="journal article" date="2011" name="J. Bacteriol.">
        <title>Genome sequence of 'Pedosphaera parvula' Ellin514, an aerobic Verrucomicrobial isolate from pasture soil.</title>
        <authorList>
            <person name="Kant R."/>
            <person name="van Passel M.W."/>
            <person name="Sangwan P."/>
            <person name="Palva A."/>
            <person name="Lucas S."/>
            <person name="Copeland A."/>
            <person name="Lapidus A."/>
            <person name="Glavina Del Rio T."/>
            <person name="Dalin E."/>
            <person name="Tice H."/>
            <person name="Bruce D."/>
            <person name="Goodwin L."/>
            <person name="Pitluck S."/>
            <person name="Chertkov O."/>
            <person name="Larimer F.W."/>
            <person name="Land M.L."/>
            <person name="Hauser L."/>
            <person name="Brettin T.S."/>
            <person name="Detter J.C."/>
            <person name="Han S."/>
            <person name="de Vos W.M."/>
            <person name="Janssen P.H."/>
            <person name="Smidt H."/>
        </authorList>
    </citation>
    <scope>NUCLEOTIDE SEQUENCE [LARGE SCALE GENOMIC DNA]</scope>
    <source>
        <strain evidence="8 9">Ellin514</strain>
    </source>
</reference>
<keyword evidence="4 7" id="KW-0663">Pyridoxal phosphate</keyword>
<organism evidence="8 9">
    <name type="scientific">Pedosphaera parvula (strain Ellin514)</name>
    <dbReference type="NCBI Taxonomy" id="320771"/>
    <lineage>
        <taxon>Bacteria</taxon>
        <taxon>Pseudomonadati</taxon>
        <taxon>Verrucomicrobiota</taxon>
        <taxon>Pedosphaerae</taxon>
        <taxon>Pedosphaerales</taxon>
        <taxon>Pedosphaeraceae</taxon>
        <taxon>Pedosphaera</taxon>
    </lineage>
</organism>
<dbReference type="Pfam" id="PF00202">
    <property type="entry name" value="Aminotran_3"/>
    <property type="match status" value="1"/>
</dbReference>
<dbReference type="GO" id="GO:0008483">
    <property type="term" value="F:transaminase activity"/>
    <property type="evidence" value="ECO:0007669"/>
    <property type="project" value="InterPro"/>
</dbReference>
<accession>B9XD98</accession>
<dbReference type="NCBIfam" id="TIGR00713">
    <property type="entry name" value="hemL"/>
    <property type="match status" value="1"/>
</dbReference>
<evidence type="ECO:0000313" key="9">
    <source>
        <dbReference type="Proteomes" id="UP000003688"/>
    </source>
</evidence>
<keyword evidence="7" id="KW-0963">Cytoplasm</keyword>
<evidence type="ECO:0000256" key="6">
    <source>
        <dbReference type="ARBA" id="ARBA00023244"/>
    </source>
</evidence>
<keyword evidence="6 7" id="KW-0627">Porphyrin biosynthesis</keyword>
<dbReference type="PANTHER" id="PTHR43713">
    <property type="entry name" value="GLUTAMATE-1-SEMIALDEHYDE 2,1-AMINOMUTASE"/>
    <property type="match status" value="1"/>
</dbReference>
<dbReference type="CDD" id="cd00610">
    <property type="entry name" value="OAT_like"/>
    <property type="match status" value="1"/>
</dbReference>
<dbReference type="GO" id="GO:0006782">
    <property type="term" value="P:protoporphyrinogen IX biosynthetic process"/>
    <property type="evidence" value="ECO:0007669"/>
    <property type="project" value="UniProtKB-UniRule"/>
</dbReference>
<dbReference type="InterPro" id="IPR015424">
    <property type="entry name" value="PyrdxlP-dep_Trfase"/>
</dbReference>
<dbReference type="FunFam" id="3.40.640.10:FF:000021">
    <property type="entry name" value="Glutamate-1-semialdehyde 2,1-aminomutase"/>
    <property type="match status" value="1"/>
</dbReference>
<evidence type="ECO:0000256" key="7">
    <source>
        <dbReference type="HAMAP-Rule" id="MF_00375"/>
    </source>
</evidence>
<dbReference type="InterPro" id="IPR015421">
    <property type="entry name" value="PyrdxlP-dep_Trfase_major"/>
</dbReference>
<dbReference type="NCBIfam" id="NF000818">
    <property type="entry name" value="PRK00062.1"/>
    <property type="match status" value="1"/>
</dbReference>
<dbReference type="GO" id="GO:0005737">
    <property type="term" value="C:cytoplasm"/>
    <property type="evidence" value="ECO:0007669"/>
    <property type="project" value="UniProtKB-SubCell"/>
</dbReference>
<dbReference type="InterPro" id="IPR049704">
    <property type="entry name" value="Aminotrans_3_PPA_site"/>
</dbReference>
<name>B9XD98_PEDPL</name>
<comment type="subunit">
    <text evidence="7">Homodimer.</text>
</comment>